<feature type="domain" description="GATA-type" evidence="2">
    <location>
        <begin position="20"/>
        <end position="73"/>
    </location>
</feature>
<dbReference type="Proteomes" id="UP000317650">
    <property type="component" value="Chromosome 7"/>
</dbReference>
<protein>
    <recommendedName>
        <fullName evidence="2">GATA-type domain-containing protein</fullName>
    </recommendedName>
</protein>
<proteinExistence type="predicted"/>
<dbReference type="PANTHER" id="PTHR46125:SF24">
    <property type="entry name" value="GATA TRANSCRIPTION FACTOR 18"/>
    <property type="match status" value="1"/>
</dbReference>
<dbReference type="GO" id="GO:0043565">
    <property type="term" value="F:sequence-specific DNA binding"/>
    <property type="evidence" value="ECO:0007669"/>
    <property type="project" value="InterPro"/>
</dbReference>
<dbReference type="PANTHER" id="PTHR46125">
    <property type="entry name" value="GATA TRANSCRIPTION FACTOR 28"/>
    <property type="match status" value="1"/>
</dbReference>
<dbReference type="GO" id="GO:0008270">
    <property type="term" value="F:zinc ion binding"/>
    <property type="evidence" value="ECO:0007669"/>
    <property type="project" value="InterPro"/>
</dbReference>
<dbReference type="InterPro" id="IPR013088">
    <property type="entry name" value="Znf_NHR/GATA"/>
</dbReference>
<keyword evidence="4" id="KW-1185">Reference proteome</keyword>
<dbReference type="SUPFAM" id="SSF57716">
    <property type="entry name" value="Glucocorticoid receptor-like (DNA-binding domain)"/>
    <property type="match status" value="1"/>
</dbReference>
<dbReference type="EMBL" id="PYDT01000005">
    <property type="protein sequence ID" value="THU60920.1"/>
    <property type="molecule type" value="Genomic_DNA"/>
</dbReference>
<gene>
    <name evidence="3" type="ORF">C4D60_Mb07t17800</name>
</gene>
<organism evidence="3 4">
    <name type="scientific">Musa balbisiana</name>
    <name type="common">Banana</name>
    <dbReference type="NCBI Taxonomy" id="52838"/>
    <lineage>
        <taxon>Eukaryota</taxon>
        <taxon>Viridiplantae</taxon>
        <taxon>Streptophyta</taxon>
        <taxon>Embryophyta</taxon>
        <taxon>Tracheophyta</taxon>
        <taxon>Spermatophyta</taxon>
        <taxon>Magnoliopsida</taxon>
        <taxon>Liliopsida</taxon>
        <taxon>Zingiberales</taxon>
        <taxon>Musaceae</taxon>
        <taxon>Musa</taxon>
    </lineage>
</organism>
<dbReference type="InterPro" id="IPR000679">
    <property type="entry name" value="Znf_GATA"/>
</dbReference>
<dbReference type="Gene3D" id="3.30.50.10">
    <property type="entry name" value="Erythroid Transcription Factor GATA-1, subunit A"/>
    <property type="match status" value="1"/>
</dbReference>
<dbReference type="AlphaFoldDB" id="A0A4S8JGC2"/>
<feature type="region of interest" description="Disordered" evidence="1">
    <location>
        <begin position="1"/>
        <end position="23"/>
    </location>
</feature>
<sequence length="156" mass="17349">MQFEQEQDLVVHDSTGNDGSEGPPRCLRCGISANATPHMRRGPEGPRTLCNACGIAWTKDPCVSDLHQHSFHASTQLNQGYSAASMHSPAFLGSSHVAFAAQTHGRKDDAMYQINECLKNIDDNNGGRLEIELADRSFLDERELMRWRTMEEEAAF</sequence>
<dbReference type="STRING" id="52838.A0A4S8JGC2"/>
<evidence type="ECO:0000313" key="3">
    <source>
        <dbReference type="EMBL" id="THU60920.1"/>
    </source>
</evidence>
<comment type="caution">
    <text evidence="3">The sequence shown here is derived from an EMBL/GenBank/DDBJ whole genome shotgun (WGS) entry which is preliminary data.</text>
</comment>
<dbReference type="GO" id="GO:0006355">
    <property type="term" value="P:regulation of DNA-templated transcription"/>
    <property type="evidence" value="ECO:0007669"/>
    <property type="project" value="InterPro"/>
</dbReference>
<evidence type="ECO:0000313" key="4">
    <source>
        <dbReference type="Proteomes" id="UP000317650"/>
    </source>
</evidence>
<reference evidence="3 4" key="1">
    <citation type="journal article" date="2019" name="Nat. Plants">
        <title>Genome sequencing of Musa balbisiana reveals subgenome evolution and function divergence in polyploid bananas.</title>
        <authorList>
            <person name="Yao X."/>
        </authorList>
    </citation>
    <scope>NUCLEOTIDE SEQUENCE [LARGE SCALE GENOMIC DNA]</scope>
    <source>
        <strain evidence="4">cv. DH-PKW</strain>
        <tissue evidence="3">Leaves</tissue>
    </source>
</reference>
<dbReference type="InterPro" id="IPR045280">
    <property type="entry name" value="TIFY-like"/>
</dbReference>
<dbReference type="Pfam" id="PF00320">
    <property type="entry name" value="GATA"/>
    <property type="match status" value="1"/>
</dbReference>
<dbReference type="SMART" id="SM00401">
    <property type="entry name" value="ZnF_GATA"/>
    <property type="match status" value="1"/>
</dbReference>
<evidence type="ECO:0000259" key="2">
    <source>
        <dbReference type="SMART" id="SM00401"/>
    </source>
</evidence>
<name>A0A4S8JGC2_MUSBA</name>
<evidence type="ECO:0000256" key="1">
    <source>
        <dbReference type="SAM" id="MobiDB-lite"/>
    </source>
</evidence>
<accession>A0A4S8JGC2</accession>